<dbReference type="GO" id="GO:0008233">
    <property type="term" value="F:peptidase activity"/>
    <property type="evidence" value="ECO:0007669"/>
    <property type="project" value="UniProtKB-KW"/>
</dbReference>
<dbReference type="InterPro" id="IPR013103">
    <property type="entry name" value="RVT_2"/>
</dbReference>
<comment type="caution">
    <text evidence="9">The sequence shown here is derived from an EMBL/GenBank/DDBJ whole genome shotgun (WGS) entry which is preliminary data.</text>
</comment>
<dbReference type="InterPro" id="IPR036397">
    <property type="entry name" value="RNaseH_sf"/>
</dbReference>
<dbReference type="Pfam" id="PF25597">
    <property type="entry name" value="SH3_retrovirus"/>
    <property type="match status" value="1"/>
</dbReference>
<dbReference type="GO" id="GO:0046872">
    <property type="term" value="F:metal ion binding"/>
    <property type="evidence" value="ECO:0007669"/>
    <property type="project" value="UniProtKB-KW"/>
</dbReference>
<keyword evidence="2" id="KW-0479">Metal-binding</keyword>
<dbReference type="InterPro" id="IPR012337">
    <property type="entry name" value="RNaseH-like_sf"/>
</dbReference>
<dbReference type="EMBL" id="BKCJ010002329">
    <property type="protein sequence ID" value="GEU47823.1"/>
    <property type="molecule type" value="Genomic_DNA"/>
</dbReference>
<dbReference type="InterPro" id="IPR057670">
    <property type="entry name" value="SH3_retrovirus"/>
</dbReference>
<feature type="domain" description="Retrovirus-related Pol polyprotein from transposon TNT 1-94-like beta-barrel" evidence="7">
    <location>
        <begin position="29"/>
        <end position="101"/>
    </location>
</feature>
<feature type="domain" description="GAG-pre-integrase" evidence="6">
    <location>
        <begin position="127"/>
        <end position="158"/>
    </location>
</feature>
<evidence type="ECO:0000256" key="1">
    <source>
        <dbReference type="ARBA" id="ARBA00022670"/>
    </source>
</evidence>
<feature type="compositionally biased region" description="Basic and acidic residues" evidence="4">
    <location>
        <begin position="330"/>
        <end position="353"/>
    </location>
</feature>
<evidence type="ECO:0000259" key="5">
    <source>
        <dbReference type="Pfam" id="PF07727"/>
    </source>
</evidence>
<feature type="region of interest" description="Disordered" evidence="4">
    <location>
        <begin position="308"/>
        <end position="361"/>
    </location>
</feature>
<name>A0A6L2KE97_TANCI</name>
<dbReference type="SUPFAM" id="SSF53098">
    <property type="entry name" value="Ribonuclease H-like"/>
    <property type="match status" value="1"/>
</dbReference>
<keyword evidence="3" id="KW-0378">Hydrolase</keyword>
<accession>A0A6L2KE97</accession>
<dbReference type="Pfam" id="PF13976">
    <property type="entry name" value="gag_pre-integrs"/>
    <property type="match status" value="1"/>
</dbReference>
<dbReference type="InterPro" id="IPR054722">
    <property type="entry name" value="PolX-like_BBD"/>
</dbReference>
<reference evidence="9" key="1">
    <citation type="journal article" date="2019" name="Sci. Rep.">
        <title>Draft genome of Tanacetum cinerariifolium, the natural source of mosquito coil.</title>
        <authorList>
            <person name="Yamashiro T."/>
            <person name="Shiraishi A."/>
            <person name="Satake H."/>
            <person name="Nakayama K."/>
        </authorList>
    </citation>
    <scope>NUCLEOTIDE SEQUENCE</scope>
</reference>
<feature type="domain" description="Reverse transcriptase Ty1/copia-type" evidence="5">
    <location>
        <begin position="471"/>
        <end position="542"/>
    </location>
</feature>
<evidence type="ECO:0000259" key="8">
    <source>
        <dbReference type="Pfam" id="PF25597"/>
    </source>
</evidence>
<evidence type="ECO:0000313" key="9">
    <source>
        <dbReference type="EMBL" id="GEU47823.1"/>
    </source>
</evidence>
<evidence type="ECO:0000259" key="6">
    <source>
        <dbReference type="Pfam" id="PF13976"/>
    </source>
</evidence>
<sequence length="1310" mass="148692">MELELELTQQGSGYEVSDDPHKALKDKGIVDSGCSRHMKGNKAHLIDYQEFKDGSVAFGGSNGKITSKGKIKAGRLDFEDVYYVEELKRYNLFSMSQMCDKKNKVLFTDTDCLVLSPDFKLPDESQASIDESNKWHRRLGHVNFKNLNKLVKENLVRGYLLRFLKMTIHVLLVKKERNTKPLVRPRQTLQQNKVDERKNKTLIEAARTMLADSFLPTTFWAEAVNNACYVLNKFDEKSDSRFLVRYSLNSKAFKVYNLETKRVKENLHVNFLENKPNVIGKGHAWMFDLDYLTNSMNYEPVTLENQATKSAGPQKANNSAGIQANDDQELEKLKRQEKEANDALRKEATHDSPDDNTNNTNLLNAVSAAVSAVGPSRALNDVEPSYPDDPSMPHLEDIFASPSEEIFTNSSYDDEGVVTDFNNLETTVNVSPTPTTRIHTIHLKTQIRRDPMSVVQTRSNVKKYSEAHALKVWILVDLPFGKKAIGTKWLYRYKKDERGFVVRNKARLVAQGHRQEEGIDYDEVFAHVARIEAIRIFLAFASYMGGNRYDKKGENLSKTEHKTESVEKSKLRWENDPGKLGAAPDSVRRHSKQPFILEESPVDTMIDQRTMVELLHAPTKRYAEAIVVPPILTEQLELKHSLINMMTLDQFFGLEKDNPHDHIRAARRWLEKEPSRSIHTWEDLVSKFINEFFPPSRTTNLHTFYNALNIADQYSLNAAAGSNLLKRRTQDVLTIIKNKSKVRNSRTKLVVSQVKNSLEIAKLTHAINQQTIAVTTAMTAIFKQFQATPPLAYVKAVEEICVTCGGAHPYYQCLTAGSGSLPNNTIANPKGELKAITTQSGIVLDGPTIPTPLLFINLEEDERVEETLTDPDLSEYTIKVLPPTVQKYKPSSQRYFVVHQRDPLHPNIPYHSRMLKQKQVPLILGRPFLQTARTLIDVHGKEMIICDGDERLTLNMRHDTSSYSNKTQKESINFDIPKNKIYYLRKSSAIFTAVASLFLWQLSSLAMGTSSASGNSITGSGNALCILFLTNLINVFNNSSEYFLEDLFSNQPSGNPTFLSHPELTSPEDVEFDLKEIEFLLHQDIDSSLKDLIDQSNLVNLADNFVESMPEMFTDEHALDYSSPPIFDEYDDDFLEVEFDTENVYDDPFDSKGEKIKESKLLIDELDLPCDFLPSMYDSFISQDFFKVDANPSTNNEDKTSNALHNAIMEAGGKDRSPMLALEVTPDVADNSRPIFDSKPLQKVPNNDNYNVFAIESEHPEQSKSVNDTYLIEQDEHNMIIDPLDISYDREQIDHDDDLANERDLLASLI</sequence>
<dbReference type="GO" id="GO:0003676">
    <property type="term" value="F:nucleic acid binding"/>
    <property type="evidence" value="ECO:0007669"/>
    <property type="project" value="InterPro"/>
</dbReference>
<organism evidence="9">
    <name type="scientific">Tanacetum cinerariifolium</name>
    <name type="common">Dalmatian daisy</name>
    <name type="synonym">Chrysanthemum cinerariifolium</name>
    <dbReference type="NCBI Taxonomy" id="118510"/>
    <lineage>
        <taxon>Eukaryota</taxon>
        <taxon>Viridiplantae</taxon>
        <taxon>Streptophyta</taxon>
        <taxon>Embryophyta</taxon>
        <taxon>Tracheophyta</taxon>
        <taxon>Spermatophyta</taxon>
        <taxon>Magnoliopsida</taxon>
        <taxon>eudicotyledons</taxon>
        <taxon>Gunneridae</taxon>
        <taxon>Pentapetalae</taxon>
        <taxon>asterids</taxon>
        <taxon>campanulids</taxon>
        <taxon>Asterales</taxon>
        <taxon>Asteraceae</taxon>
        <taxon>Asteroideae</taxon>
        <taxon>Anthemideae</taxon>
        <taxon>Anthemidinae</taxon>
        <taxon>Tanacetum</taxon>
    </lineage>
</organism>
<keyword evidence="1" id="KW-0645">Protease</keyword>
<dbReference type="Pfam" id="PF22936">
    <property type="entry name" value="Pol_BBD"/>
    <property type="match status" value="1"/>
</dbReference>
<dbReference type="PANTHER" id="PTHR42648">
    <property type="entry name" value="TRANSPOSASE, PUTATIVE-RELATED"/>
    <property type="match status" value="1"/>
</dbReference>
<proteinExistence type="predicted"/>
<dbReference type="InterPro" id="IPR039537">
    <property type="entry name" value="Retrotran_Ty1/copia-like"/>
</dbReference>
<evidence type="ECO:0000256" key="2">
    <source>
        <dbReference type="ARBA" id="ARBA00022723"/>
    </source>
</evidence>
<protein>
    <submittedName>
        <fullName evidence="9">Uncharacterized protein</fullName>
    </submittedName>
</protein>
<feature type="domain" description="Retroviral polymerase SH3-like" evidence="8">
    <location>
        <begin position="231"/>
        <end position="275"/>
    </location>
</feature>
<dbReference type="GO" id="GO:0006508">
    <property type="term" value="P:proteolysis"/>
    <property type="evidence" value="ECO:0007669"/>
    <property type="project" value="UniProtKB-KW"/>
</dbReference>
<dbReference type="Gene3D" id="3.30.420.10">
    <property type="entry name" value="Ribonuclease H-like superfamily/Ribonuclease H"/>
    <property type="match status" value="1"/>
</dbReference>
<evidence type="ECO:0000256" key="4">
    <source>
        <dbReference type="SAM" id="MobiDB-lite"/>
    </source>
</evidence>
<gene>
    <name evidence="9" type="ORF">Tci_019801</name>
</gene>
<evidence type="ECO:0000256" key="3">
    <source>
        <dbReference type="ARBA" id="ARBA00022801"/>
    </source>
</evidence>
<feature type="compositionally biased region" description="Polar residues" evidence="4">
    <location>
        <begin position="308"/>
        <end position="322"/>
    </location>
</feature>
<evidence type="ECO:0000259" key="7">
    <source>
        <dbReference type="Pfam" id="PF22936"/>
    </source>
</evidence>
<dbReference type="PANTHER" id="PTHR42648:SF32">
    <property type="entry name" value="RIBONUCLEASE H-LIKE DOMAIN, GAG-PRE-INTEGRASE DOMAIN PROTEIN-RELATED"/>
    <property type="match status" value="1"/>
</dbReference>
<dbReference type="InterPro" id="IPR025724">
    <property type="entry name" value="GAG-pre-integrase_dom"/>
</dbReference>
<dbReference type="Pfam" id="PF07727">
    <property type="entry name" value="RVT_2"/>
    <property type="match status" value="1"/>
</dbReference>